<dbReference type="SUPFAM" id="SSF69118">
    <property type="entry name" value="AhpD-like"/>
    <property type="match status" value="1"/>
</dbReference>
<dbReference type="PANTHER" id="PTHR34846">
    <property type="entry name" value="4-CARBOXYMUCONOLACTONE DECARBOXYLASE FAMILY PROTEIN (AFU_ORTHOLOGUE AFUA_6G11590)"/>
    <property type="match status" value="1"/>
</dbReference>
<organism evidence="2 3">
    <name type="scientific">Nocardia panacis</name>
    <dbReference type="NCBI Taxonomy" id="2340916"/>
    <lineage>
        <taxon>Bacteria</taxon>
        <taxon>Bacillati</taxon>
        <taxon>Actinomycetota</taxon>
        <taxon>Actinomycetes</taxon>
        <taxon>Mycobacteriales</taxon>
        <taxon>Nocardiaceae</taxon>
        <taxon>Nocardia</taxon>
    </lineage>
</organism>
<accession>A0A3A4KD69</accession>
<dbReference type="GO" id="GO:0051920">
    <property type="term" value="F:peroxiredoxin activity"/>
    <property type="evidence" value="ECO:0007669"/>
    <property type="project" value="InterPro"/>
</dbReference>
<proteinExistence type="predicted"/>
<dbReference type="RefSeq" id="WP_120043862.1">
    <property type="nucleotide sequence ID" value="NZ_QZFU01000036.1"/>
</dbReference>
<dbReference type="InterPro" id="IPR029032">
    <property type="entry name" value="AhpD-like"/>
</dbReference>
<protein>
    <submittedName>
        <fullName evidence="2">Carboxymuconolactone decarboxylase family protein</fullName>
    </submittedName>
</protein>
<evidence type="ECO:0000259" key="1">
    <source>
        <dbReference type="Pfam" id="PF02627"/>
    </source>
</evidence>
<dbReference type="AlphaFoldDB" id="A0A3A4KD69"/>
<dbReference type="PANTHER" id="PTHR34846:SF5">
    <property type="entry name" value="CARBOXYMUCONOLACTONE DECARBOXYLASE-LIKE DOMAIN-CONTAINING PROTEIN"/>
    <property type="match status" value="1"/>
</dbReference>
<sequence length="189" mass="20494">MTIPRIAPAPADLIRPILAPLFDQEVDPELPGAHLATMPVPNALATIGNNPALLTVLAPLFGALVLGKLPVRDRELVVLSVAHRTHAAYEWAHHVLIGTQAGLTAADIDRIPLGPDAPDWTPHESALLRAVDELSADRILSEETWRQLATTYNQEQLLELLTLIGTYTMVAYILNSCGVQLDSWVPIPS</sequence>
<dbReference type="InterPro" id="IPR003779">
    <property type="entry name" value="CMD-like"/>
</dbReference>
<gene>
    <name evidence="2" type="ORF">D5S18_26805</name>
</gene>
<evidence type="ECO:0000313" key="3">
    <source>
        <dbReference type="Proteomes" id="UP000266677"/>
    </source>
</evidence>
<name>A0A3A4KD69_9NOCA</name>
<dbReference type="OrthoDB" id="4704294at2"/>
<dbReference type="Gene3D" id="1.20.1290.10">
    <property type="entry name" value="AhpD-like"/>
    <property type="match status" value="1"/>
</dbReference>
<comment type="caution">
    <text evidence="2">The sequence shown here is derived from an EMBL/GenBank/DDBJ whole genome shotgun (WGS) entry which is preliminary data.</text>
</comment>
<keyword evidence="3" id="KW-1185">Reference proteome</keyword>
<evidence type="ECO:0000313" key="2">
    <source>
        <dbReference type="EMBL" id="RJO70805.1"/>
    </source>
</evidence>
<dbReference type="Proteomes" id="UP000266677">
    <property type="component" value="Unassembled WGS sequence"/>
</dbReference>
<reference evidence="2 3" key="1">
    <citation type="submission" date="2018-09" db="EMBL/GenBank/DDBJ databases">
        <title>YIM PH21274 draft genome.</title>
        <authorList>
            <person name="Miao C."/>
        </authorList>
    </citation>
    <scope>NUCLEOTIDE SEQUENCE [LARGE SCALE GENOMIC DNA]</scope>
    <source>
        <strain evidence="2 3">YIM PH 21724</strain>
    </source>
</reference>
<feature type="domain" description="Carboxymuconolactone decarboxylase-like" evidence="1">
    <location>
        <begin position="52"/>
        <end position="133"/>
    </location>
</feature>
<dbReference type="Pfam" id="PF02627">
    <property type="entry name" value="CMD"/>
    <property type="match status" value="1"/>
</dbReference>
<dbReference type="EMBL" id="QZFU01000036">
    <property type="protein sequence ID" value="RJO70805.1"/>
    <property type="molecule type" value="Genomic_DNA"/>
</dbReference>